<accession>A0A426YC46</accession>
<organism evidence="2 3">
    <name type="scientific">Ensete ventricosum</name>
    <name type="common">Abyssinian banana</name>
    <name type="synonym">Musa ensete</name>
    <dbReference type="NCBI Taxonomy" id="4639"/>
    <lineage>
        <taxon>Eukaryota</taxon>
        <taxon>Viridiplantae</taxon>
        <taxon>Streptophyta</taxon>
        <taxon>Embryophyta</taxon>
        <taxon>Tracheophyta</taxon>
        <taxon>Spermatophyta</taxon>
        <taxon>Magnoliopsida</taxon>
        <taxon>Liliopsida</taxon>
        <taxon>Zingiberales</taxon>
        <taxon>Musaceae</taxon>
        <taxon>Ensete</taxon>
    </lineage>
</organism>
<comment type="caution">
    <text evidence="2">The sequence shown here is derived from an EMBL/GenBank/DDBJ whole genome shotgun (WGS) entry which is preliminary data.</text>
</comment>
<evidence type="ECO:0000313" key="3">
    <source>
        <dbReference type="Proteomes" id="UP000287651"/>
    </source>
</evidence>
<gene>
    <name evidence="2" type="ORF">B296_00027496</name>
</gene>
<feature type="compositionally biased region" description="Basic and acidic residues" evidence="1">
    <location>
        <begin position="12"/>
        <end position="33"/>
    </location>
</feature>
<protein>
    <submittedName>
        <fullName evidence="2">Uncharacterized protein</fullName>
    </submittedName>
</protein>
<name>A0A426YC46_ENSVE</name>
<evidence type="ECO:0000313" key="2">
    <source>
        <dbReference type="EMBL" id="RRT49256.1"/>
    </source>
</evidence>
<proteinExistence type="predicted"/>
<reference evidence="2 3" key="1">
    <citation type="journal article" date="2014" name="Agronomy (Basel)">
        <title>A Draft Genome Sequence for Ensete ventricosum, the Drought-Tolerant Tree Against Hunger.</title>
        <authorList>
            <person name="Harrison J."/>
            <person name="Moore K.A."/>
            <person name="Paszkiewicz K."/>
            <person name="Jones T."/>
            <person name="Grant M."/>
            <person name="Ambacheew D."/>
            <person name="Muzemil S."/>
            <person name="Studholme D.J."/>
        </authorList>
    </citation>
    <scope>NUCLEOTIDE SEQUENCE [LARGE SCALE GENOMIC DNA]</scope>
</reference>
<dbReference type="EMBL" id="AMZH03013446">
    <property type="protein sequence ID" value="RRT49256.1"/>
    <property type="molecule type" value="Genomic_DNA"/>
</dbReference>
<dbReference type="AlphaFoldDB" id="A0A426YC46"/>
<evidence type="ECO:0000256" key="1">
    <source>
        <dbReference type="SAM" id="MobiDB-lite"/>
    </source>
</evidence>
<feature type="region of interest" description="Disordered" evidence="1">
    <location>
        <begin position="1"/>
        <end position="33"/>
    </location>
</feature>
<sequence length="156" mass="17745">MGGVTQWGPSDAKVRENPELHSREGEVKSSRERERERESFFPLYLLPKRVFYTCGRGDCQYTQPYPCRPSGYGRIVRRTCGYSSMGRGRGASYYINGRGARQCRTRSSPLRIPDRRPTWSLGLTWLPPKCCCSCPSGVGLDESDRPIRYPIMNIGV</sequence>
<dbReference type="Proteomes" id="UP000287651">
    <property type="component" value="Unassembled WGS sequence"/>
</dbReference>